<dbReference type="AlphaFoldDB" id="A0A3E3I0Y7"/>
<gene>
    <name evidence="1" type="ORF">DXC51_18245</name>
</gene>
<accession>A0A3E3I0Y7</accession>
<organism evidence="1 2">
    <name type="scientific">Eisenbergiella massiliensis</name>
    <dbReference type="NCBI Taxonomy" id="1720294"/>
    <lineage>
        <taxon>Bacteria</taxon>
        <taxon>Bacillati</taxon>
        <taxon>Bacillota</taxon>
        <taxon>Clostridia</taxon>
        <taxon>Lachnospirales</taxon>
        <taxon>Lachnospiraceae</taxon>
        <taxon>Eisenbergiella</taxon>
    </lineage>
</organism>
<evidence type="ECO:0000313" key="1">
    <source>
        <dbReference type="EMBL" id="RGE57944.1"/>
    </source>
</evidence>
<name>A0A3E3I0Y7_9FIRM</name>
<sequence>MREGKETRRKDVCNSAASRCGLAGCGSIAMGGRLWYNELVYRNRTSSWQELVESNCRPFGCRQGGAFII</sequence>
<comment type="caution">
    <text evidence="1">The sequence shown here is derived from an EMBL/GenBank/DDBJ whole genome shotgun (WGS) entry which is preliminary data.</text>
</comment>
<proteinExistence type="predicted"/>
<dbReference type="Proteomes" id="UP000260812">
    <property type="component" value="Unassembled WGS sequence"/>
</dbReference>
<evidence type="ECO:0000313" key="2">
    <source>
        <dbReference type="Proteomes" id="UP000260812"/>
    </source>
</evidence>
<protein>
    <submittedName>
        <fullName evidence="1">Uncharacterized protein</fullName>
    </submittedName>
</protein>
<reference evidence="1" key="1">
    <citation type="submission" date="2018-08" db="EMBL/GenBank/DDBJ databases">
        <title>A genome reference for cultivated species of the human gut microbiota.</title>
        <authorList>
            <person name="Zou Y."/>
            <person name="Xue W."/>
            <person name="Luo G."/>
        </authorList>
    </citation>
    <scope>NUCLEOTIDE SEQUENCE [LARGE SCALE GENOMIC DNA]</scope>
    <source>
        <strain evidence="1">TF05-5AC</strain>
    </source>
</reference>
<keyword evidence="2" id="KW-1185">Reference proteome</keyword>
<dbReference type="EMBL" id="QVLV01000013">
    <property type="protein sequence ID" value="RGE57944.1"/>
    <property type="molecule type" value="Genomic_DNA"/>
</dbReference>